<dbReference type="Proteomes" id="UP000789366">
    <property type="component" value="Unassembled WGS sequence"/>
</dbReference>
<comment type="caution">
    <text evidence="1">The sequence shown here is derived from an EMBL/GenBank/DDBJ whole genome shotgun (WGS) entry which is preliminary data.</text>
</comment>
<dbReference type="EMBL" id="CAJVPW010040852">
    <property type="protein sequence ID" value="CAG8747042.1"/>
    <property type="molecule type" value="Genomic_DNA"/>
</dbReference>
<protein>
    <submittedName>
        <fullName evidence="1">7567_t:CDS:1</fullName>
    </submittedName>
</protein>
<organism evidence="1 2">
    <name type="scientific">Cetraspora pellucida</name>
    <dbReference type="NCBI Taxonomy" id="1433469"/>
    <lineage>
        <taxon>Eukaryota</taxon>
        <taxon>Fungi</taxon>
        <taxon>Fungi incertae sedis</taxon>
        <taxon>Mucoromycota</taxon>
        <taxon>Glomeromycotina</taxon>
        <taxon>Glomeromycetes</taxon>
        <taxon>Diversisporales</taxon>
        <taxon>Gigasporaceae</taxon>
        <taxon>Cetraspora</taxon>
    </lineage>
</organism>
<reference evidence="1" key="1">
    <citation type="submission" date="2021-06" db="EMBL/GenBank/DDBJ databases">
        <authorList>
            <person name="Kallberg Y."/>
            <person name="Tangrot J."/>
            <person name="Rosling A."/>
        </authorList>
    </citation>
    <scope>NUCLEOTIDE SEQUENCE</scope>
    <source>
        <strain evidence="1">28 12/20/2015</strain>
    </source>
</reference>
<feature type="non-terminal residue" evidence="1">
    <location>
        <position position="1"/>
    </location>
</feature>
<proteinExistence type="predicted"/>
<sequence>FYGIISALESQRKSLQEIKIWNRDYSAEFEVLINRENLTTVRIIDCREEKKLLNALDTSLYKISTLKISSHTINAQNIIQILEKSGSLLQRLKIYSEDQEIHYY</sequence>
<name>A0ACA9QCI2_9GLOM</name>
<evidence type="ECO:0000313" key="1">
    <source>
        <dbReference type="EMBL" id="CAG8747042.1"/>
    </source>
</evidence>
<keyword evidence="2" id="KW-1185">Reference proteome</keyword>
<accession>A0ACA9QCI2</accession>
<evidence type="ECO:0000313" key="2">
    <source>
        <dbReference type="Proteomes" id="UP000789366"/>
    </source>
</evidence>
<gene>
    <name evidence="1" type="ORF">SPELUC_LOCUS14202</name>
</gene>